<dbReference type="PROSITE" id="PS00894">
    <property type="entry name" value="HTH_DEOR_1"/>
    <property type="match status" value="1"/>
</dbReference>
<dbReference type="InterPro" id="IPR050313">
    <property type="entry name" value="Carb_Metab_HTH_regulators"/>
</dbReference>
<dbReference type="GO" id="GO:0003677">
    <property type="term" value="F:DNA binding"/>
    <property type="evidence" value="ECO:0007669"/>
    <property type="project" value="UniProtKB-KW"/>
</dbReference>
<dbReference type="InterPro" id="IPR018356">
    <property type="entry name" value="Tscrpt_reg_HTH_DeoR_CS"/>
</dbReference>
<dbReference type="RefSeq" id="WP_109711315.1">
    <property type="nucleotide sequence ID" value="NZ_QGDS01000006.1"/>
</dbReference>
<dbReference type="InterPro" id="IPR036388">
    <property type="entry name" value="WH-like_DNA-bd_sf"/>
</dbReference>
<dbReference type="OrthoDB" id="9797223at2"/>
<dbReference type="EMBL" id="UHJJ01000006">
    <property type="protein sequence ID" value="SUQ14437.1"/>
    <property type="molecule type" value="Genomic_DNA"/>
</dbReference>
<dbReference type="SMART" id="SM01134">
    <property type="entry name" value="DeoRC"/>
    <property type="match status" value="1"/>
</dbReference>
<organism evidence="5 6">
    <name type="scientific">Faecalicatena contorta</name>
    <dbReference type="NCBI Taxonomy" id="39482"/>
    <lineage>
        <taxon>Bacteria</taxon>
        <taxon>Bacillati</taxon>
        <taxon>Bacillota</taxon>
        <taxon>Clostridia</taxon>
        <taxon>Lachnospirales</taxon>
        <taxon>Lachnospiraceae</taxon>
        <taxon>Faecalicatena</taxon>
    </lineage>
</organism>
<keyword evidence="6" id="KW-1185">Reference proteome</keyword>
<dbReference type="GO" id="GO:0003700">
    <property type="term" value="F:DNA-binding transcription factor activity"/>
    <property type="evidence" value="ECO:0007669"/>
    <property type="project" value="InterPro"/>
</dbReference>
<dbReference type="InterPro" id="IPR014036">
    <property type="entry name" value="DeoR-like_C"/>
</dbReference>
<dbReference type="AlphaFoldDB" id="A0A315ZWN9"/>
<dbReference type="PRINTS" id="PR00037">
    <property type="entry name" value="HTHLACR"/>
</dbReference>
<dbReference type="InterPro" id="IPR037171">
    <property type="entry name" value="NagB/RpiA_transferase-like"/>
</dbReference>
<dbReference type="Pfam" id="PF00455">
    <property type="entry name" value="DeoRC"/>
    <property type="match status" value="1"/>
</dbReference>
<dbReference type="PANTHER" id="PTHR30363">
    <property type="entry name" value="HTH-TYPE TRANSCRIPTIONAL REGULATOR SRLR-RELATED"/>
    <property type="match status" value="1"/>
</dbReference>
<name>A0A315ZWN9_9FIRM</name>
<evidence type="ECO:0000313" key="5">
    <source>
        <dbReference type="EMBL" id="SUQ14437.1"/>
    </source>
</evidence>
<evidence type="ECO:0000313" key="6">
    <source>
        <dbReference type="Proteomes" id="UP000254051"/>
    </source>
</evidence>
<dbReference type="SUPFAM" id="SSF100950">
    <property type="entry name" value="NagB/RpiA/CoA transferase-like"/>
    <property type="match status" value="1"/>
</dbReference>
<evidence type="ECO:0000259" key="4">
    <source>
        <dbReference type="PROSITE" id="PS51000"/>
    </source>
</evidence>
<dbReference type="SMART" id="SM00420">
    <property type="entry name" value="HTH_DEOR"/>
    <property type="match status" value="1"/>
</dbReference>
<gene>
    <name evidence="5" type="ORF">SAMN05216529_106129</name>
</gene>
<feature type="domain" description="HTH deoR-type" evidence="4">
    <location>
        <begin position="3"/>
        <end position="58"/>
    </location>
</feature>
<dbReference type="Gene3D" id="3.40.50.1360">
    <property type="match status" value="1"/>
</dbReference>
<dbReference type="Pfam" id="PF08220">
    <property type="entry name" value="HTH_DeoR"/>
    <property type="match status" value="1"/>
</dbReference>
<accession>A0A315ZWN9</accession>
<dbReference type="PROSITE" id="PS51000">
    <property type="entry name" value="HTH_DEOR_2"/>
    <property type="match status" value="1"/>
</dbReference>
<evidence type="ECO:0000256" key="3">
    <source>
        <dbReference type="ARBA" id="ARBA00023163"/>
    </source>
</evidence>
<evidence type="ECO:0000256" key="1">
    <source>
        <dbReference type="ARBA" id="ARBA00023015"/>
    </source>
</evidence>
<dbReference type="Gene3D" id="1.10.10.10">
    <property type="entry name" value="Winged helix-like DNA-binding domain superfamily/Winged helix DNA-binding domain"/>
    <property type="match status" value="1"/>
</dbReference>
<protein>
    <submittedName>
        <fullName evidence="5">DNA-binding transcriptional regulator of sugar metabolism, DeoR/GlpR family</fullName>
    </submittedName>
</protein>
<keyword evidence="2 5" id="KW-0238">DNA-binding</keyword>
<keyword evidence="3" id="KW-0804">Transcription</keyword>
<dbReference type="Proteomes" id="UP000254051">
    <property type="component" value="Unassembled WGS sequence"/>
</dbReference>
<dbReference type="PANTHER" id="PTHR30363:SF44">
    <property type="entry name" value="AGA OPERON TRANSCRIPTIONAL REPRESSOR-RELATED"/>
    <property type="match status" value="1"/>
</dbReference>
<reference evidence="6" key="1">
    <citation type="submission" date="2017-07" db="EMBL/GenBank/DDBJ databases">
        <authorList>
            <person name="Varghese N."/>
            <person name="Submissions S."/>
        </authorList>
    </citation>
    <scope>NUCLEOTIDE SEQUENCE [LARGE SCALE GENOMIC DNA]</scope>
    <source>
        <strain evidence="6">NLAE-zl-C134</strain>
    </source>
</reference>
<sequence>MLAIERRNEILEKLQAERRVVVSELSQLYEVSEETIRRDLEKLVNDGYAIKSYGGAVMNENVSIDLPFNIRKNRNVVGKQRIAELMNSLIHDGDSIMLDASSTAVYIAKALKDKKNLTLITNSIEIIIELFDVPDWSVLSTGGVSREGSFALVGPQTDRMLRSYHVDKTIISCKGVDLASGITDSDDLHANNKKTMLEAGKQKILAVDSSKFDKTAFTSIGMLEDITTLVTDEKPGDIWLRKFEELGIECIYPE</sequence>
<keyword evidence="1" id="KW-0805">Transcription regulation</keyword>
<dbReference type="InterPro" id="IPR001034">
    <property type="entry name" value="DeoR_HTH"/>
</dbReference>
<dbReference type="InterPro" id="IPR036390">
    <property type="entry name" value="WH_DNA-bd_sf"/>
</dbReference>
<evidence type="ECO:0000256" key="2">
    <source>
        <dbReference type="ARBA" id="ARBA00023125"/>
    </source>
</evidence>
<dbReference type="SUPFAM" id="SSF46785">
    <property type="entry name" value="Winged helix' DNA-binding domain"/>
    <property type="match status" value="1"/>
</dbReference>
<proteinExistence type="predicted"/>